<feature type="compositionally biased region" description="Basic residues" evidence="2">
    <location>
        <begin position="468"/>
        <end position="483"/>
    </location>
</feature>
<feature type="region of interest" description="Disordered" evidence="2">
    <location>
        <begin position="466"/>
        <end position="488"/>
    </location>
</feature>
<dbReference type="FunFam" id="1.10.472.80:FF:000011">
    <property type="entry name" value="TBC1 domain family member 30"/>
    <property type="match status" value="1"/>
</dbReference>
<feature type="compositionally biased region" description="Basic and acidic residues" evidence="2">
    <location>
        <begin position="840"/>
        <end position="851"/>
    </location>
</feature>
<gene>
    <name evidence="5" type="primary">LOC108679155</name>
</gene>
<dbReference type="AlphaFoldDB" id="A0A979FL21"/>
<feature type="region of interest" description="Disordered" evidence="2">
    <location>
        <begin position="840"/>
        <end position="865"/>
    </location>
</feature>
<dbReference type="PANTHER" id="PTHR13399">
    <property type="entry name" value="TRANSLOCON-ASSOCIATED PROTEIN TRAP , GAMMA SUBUNIT"/>
    <property type="match status" value="1"/>
</dbReference>
<dbReference type="PANTHER" id="PTHR13399:SF4">
    <property type="entry name" value="TBC1 DOMAIN FAMILY MEMBER 30"/>
    <property type="match status" value="1"/>
</dbReference>
<evidence type="ECO:0000313" key="4">
    <source>
        <dbReference type="Proteomes" id="UP000694843"/>
    </source>
</evidence>
<protein>
    <recommendedName>
        <fullName evidence="1">TBC1 domain family member 30</fullName>
    </recommendedName>
</protein>
<dbReference type="GeneID" id="108679155"/>
<proteinExistence type="predicted"/>
<reference evidence="5" key="1">
    <citation type="submission" date="2025-08" db="UniProtKB">
        <authorList>
            <consortium name="RefSeq"/>
        </authorList>
    </citation>
    <scope>IDENTIFICATION</scope>
    <source>
        <tissue evidence="5">Whole organism</tissue>
    </source>
</reference>
<dbReference type="PROSITE" id="PS50086">
    <property type="entry name" value="TBC_RABGAP"/>
    <property type="match status" value="1"/>
</dbReference>
<dbReference type="KEGG" id="hazt:108679155"/>
<evidence type="ECO:0000313" key="5">
    <source>
        <dbReference type="RefSeq" id="XP_047736915.1"/>
    </source>
</evidence>
<sequence>MHIHRQRCDMITALLHALSQKRRQDTRMRFSVVPAPGDSGFCQWHSAMTMCARLPEGIPAEFRKRLWLTLAEHQLRARQIDWPEVERRCFNERTNPDDDELGDQIVKDLHRTGCSLFTGDDATANQAMLKRVLLAYSRWNKAVGYCQGFNMLAAIILEEVDKNESHALKVMIYLIEGVLPESYFANNLRGLSVDMAVFRDLLRMRLPTLSRHLDYLRQNAADSSTGTCYEPPLTNVFTMQWFLTLFSNCLPKGTVMRVWDLTFLQGNEVLLRTALALWDRLAPRILAVQSADEFYTEMAGLTREMLSSPSTIPPNSLVQSIVGMAPFPLPGLTELRDRYAYNITPWSLAVPSVSSVSSVSSAARRRLHLLYDDEEESGDDDDDSTNEKVAIAAAFGLSGIFRKSSNDSSGPRPLNLRATQAESSSRPNLDISALKKQYARLRERQKQAHVILAASQINMDMGDGGRCASRRRGSTSQQHHRCTAGKPSSLAGNLTSDMSDFTRSFASNLSYNIASNLTGRSQAHFPTKESSQQNLGSNLRRASVDCNFGNASPKNSSSDPKPLTMNHLLRGKTALTSKTKRVVARGLVAVPPVPKKVDRKRRMTTIISPHHIQPPTVYTYPGPVRPLVAKSDSRQLPRCTPRGDPDLPISPSVHSRLSAAGHPCPPITIPAIGDHTTAVPGPEPETLLWKDANRTRRASLPPGVKLLDGTNRANSLPDTVGEEGSLGSTSDSTSTELCDDDDYKDVPELPMDAVTPRGTPPPGDRSPRAVETAPGILYCKNNIVTADIHTSVTNTFDFKLHNNFESKNDAMSVEQAKKFPHTEEVRNVISEVKARKKSKELSADHVAKQNEVEASSSTNFPEDKNFNDYQADRVLSPSDEVLLNTADEKMKRINDTTTQIVIHESAKNEYCIDACIVIPIATKSGIQMKNHDSSFHETFDAQLVDEERDRGLPLSNALGVGIETTELKNMEEQAEVGKLRIEGNNFVPTIKAHSDPNSPQPRDLSSSSDFVNCSAMHLHPLASQELYVMEISTPVASPSPSPTFSKSSFALNSQFLRSLSASTQELLNSLVVSSSLDVENPSCHNPAELFPKEETQESRELELALPTLAPSTTRAICKLFSAAGELKALSPQKECLDLTLIERDVLASPKELAPQNQIEDSIQNEVIVELTKFSEHNDFEDDDIVRHERALNDILAPKHIADLPTVYNRTQSLQDSQNDDIFCEVPTLQELASASLPSSRPVSSAIISFGVEDHTIIERTHLKRNNKIRL</sequence>
<dbReference type="RefSeq" id="XP_047736915.1">
    <property type="nucleotide sequence ID" value="XM_047880959.1"/>
</dbReference>
<dbReference type="Pfam" id="PF15733">
    <property type="entry name" value="DUF4682"/>
    <property type="match status" value="1"/>
</dbReference>
<dbReference type="Gene3D" id="1.10.8.270">
    <property type="entry name" value="putative rabgap domain of human tbc1 domain family member 14 like domains"/>
    <property type="match status" value="1"/>
</dbReference>
<feature type="compositionally biased region" description="Polar residues" evidence="2">
    <location>
        <begin position="417"/>
        <end position="427"/>
    </location>
</feature>
<dbReference type="Gene3D" id="1.10.472.80">
    <property type="entry name" value="Ypt/Rab-GAP domain of gyp1p, domain 3"/>
    <property type="match status" value="1"/>
</dbReference>
<dbReference type="Proteomes" id="UP000694843">
    <property type="component" value="Unplaced"/>
</dbReference>
<organism evidence="4 5">
    <name type="scientific">Hyalella azteca</name>
    <name type="common">Amphipod</name>
    <dbReference type="NCBI Taxonomy" id="294128"/>
    <lineage>
        <taxon>Eukaryota</taxon>
        <taxon>Metazoa</taxon>
        <taxon>Ecdysozoa</taxon>
        <taxon>Arthropoda</taxon>
        <taxon>Crustacea</taxon>
        <taxon>Multicrustacea</taxon>
        <taxon>Malacostraca</taxon>
        <taxon>Eumalacostraca</taxon>
        <taxon>Peracarida</taxon>
        <taxon>Amphipoda</taxon>
        <taxon>Senticaudata</taxon>
        <taxon>Talitrida</taxon>
        <taxon>Talitroidea</taxon>
        <taxon>Hyalellidae</taxon>
        <taxon>Hyalella</taxon>
    </lineage>
</organism>
<dbReference type="InterPro" id="IPR000195">
    <property type="entry name" value="Rab-GAP-TBC_dom"/>
</dbReference>
<dbReference type="InterPro" id="IPR035969">
    <property type="entry name" value="Rab-GAP_TBC_sf"/>
</dbReference>
<dbReference type="GO" id="GO:0005783">
    <property type="term" value="C:endoplasmic reticulum"/>
    <property type="evidence" value="ECO:0007669"/>
    <property type="project" value="TreeGrafter"/>
</dbReference>
<evidence type="ECO:0000259" key="3">
    <source>
        <dbReference type="PROSITE" id="PS50086"/>
    </source>
</evidence>
<feature type="compositionally biased region" description="Low complexity" evidence="2">
    <location>
        <begin position="722"/>
        <end position="736"/>
    </location>
</feature>
<dbReference type="OrthoDB" id="289721at2759"/>
<feature type="domain" description="Rab-GAP TBC" evidence="3">
    <location>
        <begin position="57"/>
        <end position="266"/>
    </location>
</feature>
<name>A0A979FL21_HYAAZ</name>
<feature type="region of interest" description="Disordered" evidence="2">
    <location>
        <begin position="402"/>
        <end position="429"/>
    </location>
</feature>
<accession>A0A979FL21</accession>
<dbReference type="InterPro" id="IPR032738">
    <property type="entry name" value="Tbc1d30_C"/>
</dbReference>
<feature type="region of interest" description="Disordered" evidence="2">
    <location>
        <begin position="699"/>
        <end position="769"/>
    </location>
</feature>
<keyword evidence="4" id="KW-1185">Reference proteome</keyword>
<dbReference type="FunFam" id="1.10.8.270:FF:000009">
    <property type="entry name" value="TBC1 domain family member 30"/>
    <property type="match status" value="1"/>
</dbReference>
<dbReference type="Pfam" id="PF00566">
    <property type="entry name" value="RabGAP-TBC"/>
    <property type="match status" value="1"/>
</dbReference>
<evidence type="ECO:0000256" key="1">
    <source>
        <dbReference type="ARBA" id="ARBA00067508"/>
    </source>
</evidence>
<dbReference type="SUPFAM" id="SSF47923">
    <property type="entry name" value="Ypt/Rab-GAP domain of gyp1p"/>
    <property type="match status" value="2"/>
</dbReference>
<evidence type="ECO:0000256" key="2">
    <source>
        <dbReference type="SAM" id="MobiDB-lite"/>
    </source>
</evidence>
<dbReference type="SMART" id="SM00164">
    <property type="entry name" value="TBC"/>
    <property type="match status" value="1"/>
</dbReference>